<accession>A0A177B6G4</accession>
<proteinExistence type="predicted"/>
<protein>
    <submittedName>
        <fullName evidence="2">Uncharacterized protein</fullName>
    </submittedName>
</protein>
<dbReference type="Proteomes" id="UP000078046">
    <property type="component" value="Unassembled WGS sequence"/>
</dbReference>
<reference evidence="2 3" key="1">
    <citation type="submission" date="2016-04" db="EMBL/GenBank/DDBJ databases">
        <title>The genome of Intoshia linei affirms orthonectids as highly simplified spiralians.</title>
        <authorList>
            <person name="Mikhailov K.V."/>
            <person name="Slusarev G.S."/>
            <person name="Nikitin M.A."/>
            <person name="Logacheva M.D."/>
            <person name="Penin A."/>
            <person name="Aleoshin V."/>
            <person name="Panchin Y.V."/>
        </authorList>
    </citation>
    <scope>NUCLEOTIDE SEQUENCE [LARGE SCALE GENOMIC DNA]</scope>
    <source>
        <strain evidence="2">Intl2013</strain>
        <tissue evidence="2">Whole animal</tissue>
    </source>
</reference>
<feature type="region of interest" description="Disordered" evidence="1">
    <location>
        <begin position="389"/>
        <end position="410"/>
    </location>
</feature>
<evidence type="ECO:0000313" key="3">
    <source>
        <dbReference type="Proteomes" id="UP000078046"/>
    </source>
</evidence>
<dbReference type="AlphaFoldDB" id="A0A177B6G4"/>
<feature type="compositionally biased region" description="Polar residues" evidence="1">
    <location>
        <begin position="398"/>
        <end position="410"/>
    </location>
</feature>
<sequence length="622" mass="72707">MQKCKNKLKLLNCVTNDEENERNVNEKSKETDIKNLANKFSAQNEIFNKKTEMITKSLSDTQALINYLIFNNVKHNKKQKCPSKRKISNRNKKNTFIKPYIKIDCADNNPNNISRLSVGQNFTITARCIKKTNDAFVVLNTLIKNRHYLVYLVDPEEYDRNSLRFSKKVAFNEKKKDLRNNENFSKTMHHNFHKEKEKSQIYQTNTNQNYAKTQPLHRLRRCSKRETVMEDNRSRRCSTPLTYSVVNNFENVEKVKNIKRSEYMNVSHNIMHNNRKNENIALYNIINNPKMDQKNLNDKMEFSLRQIHQPVHNINSCQFSDVNKMDLESYKSFESVGNESFQNKTIIDASLISSDMCYSSCKYQNRRNSDRPQESDDGKVYCSQIDSTKKSDSGVAIPSSNSSIKSNDNGGCNFNEQAKIPLKYNYKRPLEYEIEPYRKKSRHHTLKQNDNNQLVIHQWPDSCRNVNSYQSPVSNFINAINESCATCNGIDCTCNPVNSINPIDLSKHFKLNNQPYPNESDETNHSRDNSEIIIYNQNLSRQHYNVQPQHVNHSEQYNSTHPGQIYQNQFNQNNESNRFNPIDASGPNLNMPVQNQLDKKSTRMKSILKDIYQDMFLENNKK</sequence>
<keyword evidence="3" id="KW-1185">Reference proteome</keyword>
<dbReference type="EMBL" id="LWCA01000221">
    <property type="protein sequence ID" value="OAF69846.1"/>
    <property type="molecule type" value="Genomic_DNA"/>
</dbReference>
<comment type="caution">
    <text evidence="2">The sequence shown here is derived from an EMBL/GenBank/DDBJ whole genome shotgun (WGS) entry which is preliminary data.</text>
</comment>
<evidence type="ECO:0000313" key="2">
    <source>
        <dbReference type="EMBL" id="OAF69846.1"/>
    </source>
</evidence>
<name>A0A177B6G4_9BILA</name>
<gene>
    <name evidence="2" type="ORF">A3Q56_02396</name>
</gene>
<organism evidence="2 3">
    <name type="scientific">Intoshia linei</name>
    <dbReference type="NCBI Taxonomy" id="1819745"/>
    <lineage>
        <taxon>Eukaryota</taxon>
        <taxon>Metazoa</taxon>
        <taxon>Spiralia</taxon>
        <taxon>Lophotrochozoa</taxon>
        <taxon>Mesozoa</taxon>
        <taxon>Orthonectida</taxon>
        <taxon>Rhopaluridae</taxon>
        <taxon>Intoshia</taxon>
    </lineage>
</organism>
<evidence type="ECO:0000256" key="1">
    <source>
        <dbReference type="SAM" id="MobiDB-lite"/>
    </source>
</evidence>